<keyword evidence="2" id="KW-1185">Reference proteome</keyword>
<dbReference type="AlphaFoldDB" id="A0A9P7Y8H8"/>
<evidence type="ECO:0000313" key="2">
    <source>
        <dbReference type="Proteomes" id="UP000824998"/>
    </source>
</evidence>
<gene>
    <name evidence="1" type="ORF">BJ875DRAFT_526922</name>
</gene>
<accession>A0A9P7Y8H8</accession>
<dbReference type="EMBL" id="MU251949">
    <property type="protein sequence ID" value="KAG9228410.1"/>
    <property type="molecule type" value="Genomic_DNA"/>
</dbReference>
<sequence>MDLVFCFQGCELDRNLVTTIGTSDINSRLLHEHIRTLSVDSGEEDTEMSEVDDVIDFKGDPTIKEEDHEETPTAAAAPTYYDEDTATTNAHEINHTQISTPGTNMTTHHAITPGRTTGAGLDEVTTPFPEDPQDQIAWRKKHREFAPSFFNLNNRNAALVVGDAAHANLLEQEGNVLMGIVHHFLKVHKQWLHGSEVIQKSWGNASIRSSTAQIGDSGNQLRPRSKYPTLLGVSIDVLVEVEAEQTNWVNGRRIDAFKGIPNDGILHRSSTALLLYRHDEHGIPIQQIRVPLCTEGNDELGVWVPCQSDDTNDANYSRNIKEKKPAGLVRDPIRLPSQSRKTCSRCGFVASLAWRYGEHKSQCQSCGLSREGPHRIDKRAFVRPRNGKGAAGDNGVAHENV</sequence>
<proteinExistence type="predicted"/>
<dbReference type="Proteomes" id="UP000824998">
    <property type="component" value="Unassembled WGS sequence"/>
</dbReference>
<comment type="caution">
    <text evidence="1">The sequence shown here is derived from an EMBL/GenBank/DDBJ whole genome shotgun (WGS) entry which is preliminary data.</text>
</comment>
<evidence type="ECO:0008006" key="3">
    <source>
        <dbReference type="Google" id="ProtNLM"/>
    </source>
</evidence>
<evidence type="ECO:0000313" key="1">
    <source>
        <dbReference type="EMBL" id="KAG9228410.1"/>
    </source>
</evidence>
<name>A0A9P7Y8H8_9HELO</name>
<organism evidence="1 2">
    <name type="scientific">Amylocarpus encephaloides</name>
    <dbReference type="NCBI Taxonomy" id="45428"/>
    <lineage>
        <taxon>Eukaryota</taxon>
        <taxon>Fungi</taxon>
        <taxon>Dikarya</taxon>
        <taxon>Ascomycota</taxon>
        <taxon>Pezizomycotina</taxon>
        <taxon>Leotiomycetes</taxon>
        <taxon>Helotiales</taxon>
        <taxon>Helotiales incertae sedis</taxon>
        <taxon>Amylocarpus</taxon>
    </lineage>
</organism>
<protein>
    <recommendedName>
        <fullName evidence="3">GATA-type domain-containing protein</fullName>
    </recommendedName>
</protein>
<reference evidence="1" key="1">
    <citation type="journal article" date="2021" name="IMA Fungus">
        <title>Genomic characterization of three marine fungi, including Emericellopsis atlantica sp. nov. with signatures of a generalist lifestyle and marine biomass degradation.</title>
        <authorList>
            <person name="Hagestad O.C."/>
            <person name="Hou L."/>
            <person name="Andersen J.H."/>
            <person name="Hansen E.H."/>
            <person name="Altermark B."/>
            <person name="Li C."/>
            <person name="Kuhnert E."/>
            <person name="Cox R.J."/>
            <person name="Crous P.W."/>
            <person name="Spatafora J.W."/>
            <person name="Lail K."/>
            <person name="Amirebrahimi M."/>
            <person name="Lipzen A."/>
            <person name="Pangilinan J."/>
            <person name="Andreopoulos W."/>
            <person name="Hayes R.D."/>
            <person name="Ng V."/>
            <person name="Grigoriev I.V."/>
            <person name="Jackson S.A."/>
            <person name="Sutton T.D.S."/>
            <person name="Dobson A.D.W."/>
            <person name="Rama T."/>
        </authorList>
    </citation>
    <scope>NUCLEOTIDE SEQUENCE</scope>
    <source>
        <strain evidence="1">TRa018bII</strain>
    </source>
</reference>